<evidence type="ECO:0000313" key="2">
    <source>
        <dbReference type="Proteomes" id="UP001196765"/>
    </source>
</evidence>
<organism evidence="1 2">
    <name type="scientific">Segatella copri</name>
    <dbReference type="NCBI Taxonomy" id="165179"/>
    <lineage>
        <taxon>Bacteria</taxon>
        <taxon>Pseudomonadati</taxon>
        <taxon>Bacteroidota</taxon>
        <taxon>Bacteroidia</taxon>
        <taxon>Bacteroidales</taxon>
        <taxon>Prevotellaceae</taxon>
        <taxon>Segatella</taxon>
    </lineage>
</organism>
<dbReference type="AlphaFoldDB" id="A0AAW4N110"/>
<gene>
    <name evidence="1" type="ORF">KSW82_12255</name>
</gene>
<dbReference type="Pfam" id="PF08889">
    <property type="entry name" value="WbqC"/>
    <property type="match status" value="1"/>
</dbReference>
<dbReference type="InterPro" id="IPR014985">
    <property type="entry name" value="WbqC"/>
</dbReference>
<dbReference type="EMBL" id="JAHOEI010000055">
    <property type="protein sequence ID" value="MBV3388507.1"/>
    <property type="molecule type" value="Genomic_DNA"/>
</dbReference>
<accession>A0AAW4N110</accession>
<sequence>MKALLSSTYFGPIQWYQKLNRYDECLIERHESFIKQTYRNRMIIPTTNGPLSLTIPTNHDISLSMKDIRISDHANWRHVHWNALLSAYGESPFFEYYQDDIRPFYEKKYEFLFDFNMETTAKMIELLDIRPKISVTDEYVLSEERRVKSEETTFGDRRESQFDSPEAQAQFNIQHSTLNTPIKDFRDAIRPKKPLPDPEFESKRYYQVYGQKYGFQPNMSILDLLFNEGNEAIFFL</sequence>
<protein>
    <submittedName>
        <fullName evidence="1">WbqC family protein</fullName>
    </submittedName>
</protein>
<comment type="caution">
    <text evidence="1">The sequence shown here is derived from an EMBL/GenBank/DDBJ whole genome shotgun (WGS) entry which is preliminary data.</text>
</comment>
<evidence type="ECO:0000313" key="1">
    <source>
        <dbReference type="EMBL" id="MBV3388507.1"/>
    </source>
</evidence>
<reference evidence="1" key="1">
    <citation type="submission" date="2021-06" db="EMBL/GenBank/DDBJ databases">
        <title>Collection of gut derived symbiotic bacterial strains cultured from healthy donors.</title>
        <authorList>
            <person name="Lin H."/>
            <person name="Littmann E."/>
            <person name="Pamer E.G."/>
        </authorList>
    </citation>
    <scope>NUCLEOTIDE SEQUENCE</scope>
    <source>
        <strain evidence="1">MSK.21.74</strain>
    </source>
</reference>
<proteinExistence type="predicted"/>
<dbReference type="RefSeq" id="WP_217312929.1">
    <property type="nucleotide sequence ID" value="NZ_JAHOEA010000032.1"/>
</dbReference>
<dbReference type="Proteomes" id="UP001196765">
    <property type="component" value="Unassembled WGS sequence"/>
</dbReference>
<name>A0AAW4N110_9BACT</name>